<sequence>MEKIKKDYGLQIKQKDDMIREISQKGVTRVVMKASSTPKEAIAGELKSPSSRFSSPAVGDKKQSFWDVTTVCFHDTPFSYPKAPISDMVFIPLLLYLKAVNIFECVNHGKEARFVAKQGGEIDDKSPAMGNVQEVRHVFARIVFDPIYSLDLDQN</sequence>
<proteinExistence type="predicted"/>
<dbReference type="EMBL" id="PKPP01011953">
    <property type="protein sequence ID" value="PWA43213.1"/>
    <property type="molecule type" value="Genomic_DNA"/>
</dbReference>
<accession>A0A2U1L2J5</accession>
<gene>
    <name evidence="1" type="ORF">CTI12_AA537680</name>
</gene>
<comment type="caution">
    <text evidence="1">The sequence shown here is derived from an EMBL/GenBank/DDBJ whole genome shotgun (WGS) entry which is preliminary data.</text>
</comment>
<dbReference type="OrthoDB" id="1722187at2759"/>
<name>A0A2U1L2J5_ARTAN</name>
<reference evidence="1 2" key="1">
    <citation type="journal article" date="2018" name="Mol. Plant">
        <title>The genome of Artemisia annua provides insight into the evolution of Asteraceae family and artemisinin biosynthesis.</title>
        <authorList>
            <person name="Shen Q."/>
            <person name="Zhang L."/>
            <person name="Liao Z."/>
            <person name="Wang S."/>
            <person name="Yan T."/>
            <person name="Shi P."/>
            <person name="Liu M."/>
            <person name="Fu X."/>
            <person name="Pan Q."/>
            <person name="Wang Y."/>
            <person name="Lv Z."/>
            <person name="Lu X."/>
            <person name="Zhang F."/>
            <person name="Jiang W."/>
            <person name="Ma Y."/>
            <person name="Chen M."/>
            <person name="Hao X."/>
            <person name="Li L."/>
            <person name="Tang Y."/>
            <person name="Lv G."/>
            <person name="Zhou Y."/>
            <person name="Sun X."/>
            <person name="Brodelius P.E."/>
            <person name="Rose J.K.C."/>
            <person name="Tang K."/>
        </authorList>
    </citation>
    <scope>NUCLEOTIDE SEQUENCE [LARGE SCALE GENOMIC DNA]</scope>
    <source>
        <strain evidence="2">cv. Huhao1</strain>
        <tissue evidence="1">Leaf</tissue>
    </source>
</reference>
<protein>
    <submittedName>
        <fullName evidence="1">Poly A polymerase, head domain-containing protein</fullName>
    </submittedName>
</protein>
<dbReference type="Proteomes" id="UP000245207">
    <property type="component" value="Unassembled WGS sequence"/>
</dbReference>
<organism evidence="1 2">
    <name type="scientific">Artemisia annua</name>
    <name type="common">Sweet wormwood</name>
    <dbReference type="NCBI Taxonomy" id="35608"/>
    <lineage>
        <taxon>Eukaryota</taxon>
        <taxon>Viridiplantae</taxon>
        <taxon>Streptophyta</taxon>
        <taxon>Embryophyta</taxon>
        <taxon>Tracheophyta</taxon>
        <taxon>Spermatophyta</taxon>
        <taxon>Magnoliopsida</taxon>
        <taxon>eudicotyledons</taxon>
        <taxon>Gunneridae</taxon>
        <taxon>Pentapetalae</taxon>
        <taxon>asterids</taxon>
        <taxon>campanulids</taxon>
        <taxon>Asterales</taxon>
        <taxon>Asteraceae</taxon>
        <taxon>Asteroideae</taxon>
        <taxon>Anthemideae</taxon>
        <taxon>Artemisiinae</taxon>
        <taxon>Artemisia</taxon>
    </lineage>
</organism>
<dbReference type="STRING" id="35608.A0A2U1L2J5"/>
<evidence type="ECO:0000313" key="1">
    <source>
        <dbReference type="EMBL" id="PWA43213.1"/>
    </source>
</evidence>
<evidence type="ECO:0000313" key="2">
    <source>
        <dbReference type="Proteomes" id="UP000245207"/>
    </source>
</evidence>
<dbReference type="AlphaFoldDB" id="A0A2U1L2J5"/>
<keyword evidence="2" id="KW-1185">Reference proteome</keyword>